<dbReference type="STRING" id="398512.Bccel_0932"/>
<gene>
    <name evidence="2" type="ORF">Bccel_0932</name>
</gene>
<feature type="transmembrane region" description="Helical" evidence="1">
    <location>
        <begin position="6"/>
        <end position="24"/>
    </location>
</feature>
<protein>
    <recommendedName>
        <fullName evidence="4">DUF4363 family protein</fullName>
    </recommendedName>
</protein>
<keyword evidence="1" id="KW-0472">Membrane</keyword>
<keyword evidence="3" id="KW-1185">Reference proteome</keyword>
<evidence type="ECO:0000313" key="2">
    <source>
        <dbReference type="EMBL" id="KNY25672.1"/>
    </source>
</evidence>
<accession>A0A0L6JJX6</accession>
<dbReference type="PATRIC" id="fig|398512.5.peg.967"/>
<evidence type="ECO:0000313" key="3">
    <source>
        <dbReference type="Proteomes" id="UP000036923"/>
    </source>
</evidence>
<dbReference type="Proteomes" id="UP000036923">
    <property type="component" value="Unassembled WGS sequence"/>
</dbReference>
<reference evidence="3" key="1">
    <citation type="submission" date="2015-07" db="EMBL/GenBank/DDBJ databases">
        <title>Near-Complete Genome Sequence of the Cellulolytic Bacterium Bacteroides (Pseudobacteroides) cellulosolvens ATCC 35603.</title>
        <authorList>
            <person name="Dassa B."/>
            <person name="Utturkar S.M."/>
            <person name="Klingeman D.M."/>
            <person name="Hurt R.A."/>
            <person name="Keller M."/>
            <person name="Xu J."/>
            <person name="Reddy Y.H.K."/>
            <person name="Borovok I."/>
            <person name="Grinberg I.R."/>
            <person name="Lamed R."/>
            <person name="Zhivin O."/>
            <person name="Bayer E.A."/>
            <person name="Brown S.D."/>
        </authorList>
    </citation>
    <scope>NUCLEOTIDE SEQUENCE [LARGE SCALE GENOMIC DNA]</scope>
    <source>
        <strain evidence="3">DSM 2933</strain>
    </source>
</reference>
<evidence type="ECO:0000256" key="1">
    <source>
        <dbReference type="SAM" id="Phobius"/>
    </source>
</evidence>
<dbReference type="InterPro" id="IPR025373">
    <property type="entry name" value="DUF4363"/>
</dbReference>
<keyword evidence="1" id="KW-1133">Transmembrane helix</keyword>
<dbReference type="AlphaFoldDB" id="A0A0L6JJX6"/>
<dbReference type="OrthoDB" id="1739442at2"/>
<dbReference type="Pfam" id="PF14276">
    <property type="entry name" value="DUF4363"/>
    <property type="match status" value="1"/>
</dbReference>
<proteinExistence type="predicted"/>
<name>A0A0L6JJX6_9FIRM</name>
<dbReference type="RefSeq" id="WP_036945604.1">
    <property type="nucleotide sequence ID" value="NZ_JQKC01000060.1"/>
</dbReference>
<comment type="caution">
    <text evidence="2">The sequence shown here is derived from an EMBL/GenBank/DDBJ whole genome shotgun (WGS) entry which is preliminary data.</text>
</comment>
<dbReference type="EMBL" id="LGTC01000001">
    <property type="protein sequence ID" value="KNY25672.1"/>
    <property type="molecule type" value="Genomic_DNA"/>
</dbReference>
<organism evidence="2 3">
    <name type="scientific">Pseudobacteroides cellulosolvens ATCC 35603 = DSM 2933</name>
    <dbReference type="NCBI Taxonomy" id="398512"/>
    <lineage>
        <taxon>Bacteria</taxon>
        <taxon>Bacillati</taxon>
        <taxon>Bacillota</taxon>
        <taxon>Clostridia</taxon>
        <taxon>Eubacteriales</taxon>
        <taxon>Oscillospiraceae</taxon>
        <taxon>Pseudobacteroides</taxon>
    </lineage>
</organism>
<dbReference type="eggNOG" id="ENOG5033HUY">
    <property type="taxonomic scope" value="Bacteria"/>
</dbReference>
<sequence length="124" mass="14384" precursor="true">MRNRTITYGLLGIILLIFIIYFAAQRIVFPSGQPIVSHLNYIIEYAQHDKWEEAEQSVNKLLESWEKGKYLLALNYAEADYSLFLDNISRIKGGIQTKDVAETVNQSLSTLKLWENFKKFIPEP</sequence>
<keyword evidence="1" id="KW-0812">Transmembrane</keyword>
<evidence type="ECO:0008006" key="4">
    <source>
        <dbReference type="Google" id="ProtNLM"/>
    </source>
</evidence>